<dbReference type="PATRIC" id="fig|595434.4.peg.5940"/>
<sequence length="37" mass="4006">MLPDCADQSVDSNCSGKGRLEKIVWQSDSSEMESVSS</sequence>
<dbReference type="EMBL" id="LECT01000050">
    <property type="protein sequence ID" value="KLU01751.1"/>
    <property type="molecule type" value="Genomic_DNA"/>
</dbReference>
<keyword evidence="2" id="KW-1185">Reference proteome</keyword>
<evidence type="ECO:0000313" key="2">
    <source>
        <dbReference type="Proteomes" id="UP000036367"/>
    </source>
</evidence>
<gene>
    <name evidence="1" type="ORF">RISK_006250</name>
</gene>
<evidence type="ECO:0000313" key="1">
    <source>
        <dbReference type="EMBL" id="KLU01751.1"/>
    </source>
</evidence>
<reference evidence="1" key="1">
    <citation type="submission" date="2015-05" db="EMBL/GenBank/DDBJ databases">
        <title>Permanent draft genome of Rhodopirellula islandicus K833.</title>
        <authorList>
            <person name="Kizina J."/>
            <person name="Richter M."/>
            <person name="Glockner F.O."/>
            <person name="Harder J."/>
        </authorList>
    </citation>
    <scope>NUCLEOTIDE SEQUENCE [LARGE SCALE GENOMIC DNA]</scope>
    <source>
        <strain evidence="1">K833</strain>
    </source>
</reference>
<protein>
    <submittedName>
        <fullName evidence="1">Uncharacterized protein</fullName>
    </submittedName>
</protein>
<accession>A0A0J1B5H3</accession>
<dbReference type="STRING" id="595434.RISK_006250"/>
<dbReference type="AlphaFoldDB" id="A0A0J1B5H3"/>
<comment type="caution">
    <text evidence="1">The sequence shown here is derived from an EMBL/GenBank/DDBJ whole genome shotgun (WGS) entry which is preliminary data.</text>
</comment>
<proteinExistence type="predicted"/>
<name>A0A0J1B5H3_RHOIS</name>
<organism evidence="1 2">
    <name type="scientific">Rhodopirellula islandica</name>
    <dbReference type="NCBI Taxonomy" id="595434"/>
    <lineage>
        <taxon>Bacteria</taxon>
        <taxon>Pseudomonadati</taxon>
        <taxon>Planctomycetota</taxon>
        <taxon>Planctomycetia</taxon>
        <taxon>Pirellulales</taxon>
        <taxon>Pirellulaceae</taxon>
        <taxon>Rhodopirellula</taxon>
    </lineage>
</organism>
<dbReference type="Proteomes" id="UP000036367">
    <property type="component" value="Unassembled WGS sequence"/>
</dbReference>